<evidence type="ECO:0000313" key="1">
    <source>
        <dbReference type="EMBL" id="KAF2566898.1"/>
    </source>
</evidence>
<organism evidence="2">
    <name type="scientific">Brassica cretica</name>
    <name type="common">Mustard</name>
    <dbReference type="NCBI Taxonomy" id="69181"/>
    <lineage>
        <taxon>Eukaryota</taxon>
        <taxon>Viridiplantae</taxon>
        <taxon>Streptophyta</taxon>
        <taxon>Embryophyta</taxon>
        <taxon>Tracheophyta</taxon>
        <taxon>Spermatophyta</taxon>
        <taxon>Magnoliopsida</taxon>
        <taxon>eudicotyledons</taxon>
        <taxon>Gunneridae</taxon>
        <taxon>Pentapetalae</taxon>
        <taxon>rosids</taxon>
        <taxon>malvids</taxon>
        <taxon>Brassicales</taxon>
        <taxon>Brassicaceae</taxon>
        <taxon>Brassiceae</taxon>
        <taxon>Brassica</taxon>
    </lineage>
</organism>
<sequence>MRGKSRETKANMRLCRENVIERLFSKMVDVEGNSGLLLDINVNNETETTNSQHKSLVVNGPLESISFDLALDTLAEVCRWNSVHK</sequence>
<gene>
    <name evidence="1" type="ORF">F2Q68_00024101</name>
    <name evidence="2" type="ORF">F2Q70_00024747</name>
</gene>
<protein>
    <submittedName>
        <fullName evidence="2">Uncharacterized protein</fullName>
    </submittedName>
</protein>
<comment type="caution">
    <text evidence="2">The sequence shown here is derived from an EMBL/GenBank/DDBJ whole genome shotgun (WGS) entry which is preliminary data.</text>
</comment>
<proteinExistence type="predicted"/>
<name>A0A8S9LDX0_BRACR</name>
<dbReference type="EMBL" id="QGKW02001911">
    <property type="protein sequence ID" value="KAF2566898.1"/>
    <property type="molecule type" value="Genomic_DNA"/>
</dbReference>
<evidence type="ECO:0000313" key="2">
    <source>
        <dbReference type="EMBL" id="KAF2603618.1"/>
    </source>
</evidence>
<dbReference type="EMBL" id="QGKY02000094">
    <property type="protein sequence ID" value="KAF2603618.1"/>
    <property type="molecule type" value="Genomic_DNA"/>
</dbReference>
<dbReference type="AlphaFoldDB" id="A0A8S9LDX0"/>
<accession>A0A8S9LDX0</accession>
<reference evidence="2" key="1">
    <citation type="submission" date="2019-12" db="EMBL/GenBank/DDBJ databases">
        <title>Genome sequencing and annotation of Brassica cretica.</title>
        <authorList>
            <person name="Studholme D.J."/>
            <person name="Sarris P.F."/>
        </authorList>
    </citation>
    <scope>NUCLEOTIDE SEQUENCE</scope>
    <source>
        <strain evidence="1">PFS-001/15</strain>
        <strain evidence="2">PFS-102/07</strain>
        <tissue evidence="2">Leaf</tissue>
    </source>
</reference>
<dbReference type="Proteomes" id="UP000712281">
    <property type="component" value="Unassembled WGS sequence"/>
</dbReference>